<evidence type="ECO:0000259" key="2">
    <source>
        <dbReference type="Pfam" id="PF13386"/>
    </source>
</evidence>
<keyword evidence="4" id="KW-1185">Reference proteome</keyword>
<accession>A0A1G6SIU7</accession>
<feature type="transmembrane region" description="Helical" evidence="1">
    <location>
        <begin position="209"/>
        <end position="229"/>
    </location>
</feature>
<dbReference type="EMBL" id="FNAC01000017">
    <property type="protein sequence ID" value="SDD16077.1"/>
    <property type="molecule type" value="Genomic_DNA"/>
</dbReference>
<proteinExistence type="predicted"/>
<dbReference type="OrthoDB" id="594443at2"/>
<dbReference type="AlphaFoldDB" id="A0A1G6SIU7"/>
<evidence type="ECO:0000313" key="4">
    <source>
        <dbReference type="Proteomes" id="UP000199060"/>
    </source>
</evidence>
<keyword evidence="1" id="KW-1133">Transmembrane helix</keyword>
<dbReference type="STRING" id="686796.SAMN04488104_10179"/>
<feature type="domain" description="Urease accessory protein UreH-like transmembrane" evidence="2">
    <location>
        <begin position="22"/>
        <end position="218"/>
    </location>
</feature>
<protein>
    <recommendedName>
        <fullName evidence="2">Urease accessory protein UreH-like transmembrane domain-containing protein</fullName>
    </recommendedName>
</protein>
<evidence type="ECO:0000313" key="3">
    <source>
        <dbReference type="EMBL" id="SDD16077.1"/>
    </source>
</evidence>
<dbReference type="PANTHER" id="PTHR42208">
    <property type="entry name" value="HEAVY METAL TRANSPORTER-RELATED"/>
    <property type="match status" value="1"/>
</dbReference>
<dbReference type="Pfam" id="PF13386">
    <property type="entry name" value="DsbD_2"/>
    <property type="match status" value="1"/>
</dbReference>
<keyword evidence="1" id="KW-0472">Membrane</keyword>
<dbReference type="PANTHER" id="PTHR42208:SF1">
    <property type="entry name" value="HEAVY METAL TRANSPORTER"/>
    <property type="match status" value="1"/>
</dbReference>
<keyword evidence="1" id="KW-0812">Transmembrane</keyword>
<feature type="transmembrane region" description="Helical" evidence="1">
    <location>
        <begin position="175"/>
        <end position="197"/>
    </location>
</feature>
<name>A0A1G6SIU7_9BACT</name>
<feature type="transmembrane region" description="Helical" evidence="1">
    <location>
        <begin position="89"/>
        <end position="106"/>
    </location>
</feature>
<feature type="transmembrane region" description="Helical" evidence="1">
    <location>
        <begin position="140"/>
        <end position="163"/>
    </location>
</feature>
<evidence type="ECO:0000256" key="1">
    <source>
        <dbReference type="SAM" id="Phobius"/>
    </source>
</evidence>
<dbReference type="InterPro" id="IPR039447">
    <property type="entry name" value="UreH-like_TM_dom"/>
</dbReference>
<dbReference type="Proteomes" id="UP000199060">
    <property type="component" value="Unassembled WGS sequence"/>
</dbReference>
<sequence length="252" mass="27602">MDRKWKVLLSRKKDYNLVLLWTAFLLGFLGSFHCVGMCGPIALAVANSKENTFLHHKIYYNLGRSVTYAFLGLIVGSLGFTLSLAGVQQWFSVAMGLIILVLAMSYKKADQFMAIPALSGIVRWIKLKLSFFLKKGGSTAFFATGLANGLLPCGMVYMALIAALGLQNPLLGASYMLFFGLGTIPLLMVLMYSGSVIPVKIRMQFQKAIPYVGVLIGLIFIVRGLGLGIPGLSPSFEIFDYGSEQFEITMCH</sequence>
<feature type="transmembrane region" description="Helical" evidence="1">
    <location>
        <begin position="62"/>
        <end position="82"/>
    </location>
</feature>
<gene>
    <name evidence="3" type="ORF">SAMN04488104_10179</name>
</gene>
<reference evidence="4" key="1">
    <citation type="submission" date="2016-10" db="EMBL/GenBank/DDBJ databases">
        <authorList>
            <person name="Varghese N."/>
            <person name="Submissions S."/>
        </authorList>
    </citation>
    <scope>NUCLEOTIDE SEQUENCE [LARGE SCALE GENOMIC DNA]</scope>
    <source>
        <strain evidence="4">DSM 23095</strain>
    </source>
</reference>
<organism evidence="3 4">
    <name type="scientific">Algoriphagus faecimaris</name>
    <dbReference type="NCBI Taxonomy" id="686796"/>
    <lineage>
        <taxon>Bacteria</taxon>
        <taxon>Pseudomonadati</taxon>
        <taxon>Bacteroidota</taxon>
        <taxon>Cytophagia</taxon>
        <taxon>Cytophagales</taxon>
        <taxon>Cyclobacteriaceae</taxon>
        <taxon>Algoriphagus</taxon>
    </lineage>
</organism>